<comment type="caution">
    <text evidence="8">The sequence shown here is derived from an EMBL/GenBank/DDBJ whole genome shotgun (WGS) entry which is preliminary data.</text>
</comment>
<sequence length="519" mass="59100">MKTKYISCVAALTFAAMTFTSCADLNPVDYSEMNSELFPKTESDYITLVNECYRSIRSSWFDGLFATDDRGCVALNDATTEILTARSYIFKKQHDLDWNSTDDYLVGFYYTEKDPSGGGFRDGFANDISRCTSDLAYIENATSLNEAQKKKMTAEVRCARAFISYTLYDMFGPLIIAPQKLLETPRENKPLPRMSREEMVKFIEADLLYAAENLPSPNAVEYGRFSTGLAKMLLIRLYLHETKDDKSYYAKVETLARELMQPSFGYQLQPSYTRMFEVGGQGKTNKEIIFALPVNTEMVSWNDWHMFVLPSDFGSNGMKGGYHSLTSTWHFYDGFEANDVRRTYLLAEYTSNKTGKLVKRGDYPNLDLGPIPMKYGYDTDLFSNSGRSKIDPILYRYADVYLSLAEALYRKPGASATDKQEALKYINVIRERAGIASIDYSAIDTDEKFVEVLLKERCHEFWCENGQYRADLIRLDKFIEYAKTINGSPYAEKAKEVYPLPKSVIIDGKGVVIQNAGYD</sequence>
<comment type="subcellular location">
    <subcellularLocation>
        <location evidence="1">Cell outer membrane</location>
    </subcellularLocation>
</comment>
<dbReference type="Proteomes" id="UP000664265">
    <property type="component" value="Unassembled WGS sequence"/>
</dbReference>
<keyword evidence="3 6" id="KW-0732">Signal</keyword>
<proteinExistence type="inferred from homology"/>
<keyword evidence="4" id="KW-0472">Membrane</keyword>
<dbReference type="InterPro" id="IPR012944">
    <property type="entry name" value="SusD_RagB_dom"/>
</dbReference>
<evidence type="ECO:0000256" key="3">
    <source>
        <dbReference type="ARBA" id="ARBA00022729"/>
    </source>
</evidence>
<keyword evidence="9" id="KW-1185">Reference proteome</keyword>
<dbReference type="RefSeq" id="WP_107581109.1">
    <property type="nucleotide sequence ID" value="NZ_JAERMS010000032.1"/>
</dbReference>
<evidence type="ECO:0000313" key="9">
    <source>
        <dbReference type="Proteomes" id="UP000664265"/>
    </source>
</evidence>
<evidence type="ECO:0000256" key="5">
    <source>
        <dbReference type="ARBA" id="ARBA00023237"/>
    </source>
</evidence>
<feature type="domain" description="RagB/SusD" evidence="7">
    <location>
        <begin position="337"/>
        <end position="484"/>
    </location>
</feature>
<keyword evidence="5" id="KW-0998">Cell outer membrane</keyword>
<organism evidence="8 9">
    <name type="scientific">Prevotella illustrans</name>
    <dbReference type="NCBI Taxonomy" id="2800387"/>
    <lineage>
        <taxon>Bacteria</taxon>
        <taxon>Pseudomonadati</taxon>
        <taxon>Bacteroidota</taxon>
        <taxon>Bacteroidia</taxon>
        <taxon>Bacteroidales</taxon>
        <taxon>Prevotellaceae</taxon>
        <taxon>Prevotella</taxon>
    </lineage>
</organism>
<gene>
    <name evidence="8" type="ORF">JHU38_09310</name>
</gene>
<evidence type="ECO:0000256" key="4">
    <source>
        <dbReference type="ARBA" id="ARBA00023136"/>
    </source>
</evidence>
<protein>
    <submittedName>
        <fullName evidence="8">RagB/SusD family nutrient uptake outer membrane protein</fullName>
    </submittedName>
</protein>
<dbReference type="EMBL" id="JAERMS010000032">
    <property type="protein sequence ID" value="MBO1363963.1"/>
    <property type="molecule type" value="Genomic_DNA"/>
</dbReference>
<reference evidence="8 9" key="1">
    <citation type="submission" date="2021-01" db="EMBL/GenBank/DDBJ databases">
        <title>Prevotella A2931 sp. nov.</title>
        <authorList>
            <person name="Buhl M."/>
            <person name="Oberhettinger P."/>
        </authorList>
    </citation>
    <scope>NUCLEOTIDE SEQUENCE [LARGE SCALE GENOMIC DNA]</scope>
    <source>
        <strain evidence="8 9">A2931</strain>
    </source>
</reference>
<dbReference type="Pfam" id="PF07980">
    <property type="entry name" value="SusD_RagB"/>
    <property type="match status" value="1"/>
</dbReference>
<evidence type="ECO:0000256" key="1">
    <source>
        <dbReference type="ARBA" id="ARBA00004442"/>
    </source>
</evidence>
<evidence type="ECO:0000256" key="6">
    <source>
        <dbReference type="SAM" id="SignalP"/>
    </source>
</evidence>
<accession>A0ABS3M716</accession>
<name>A0ABS3M716_9BACT</name>
<evidence type="ECO:0000259" key="7">
    <source>
        <dbReference type="Pfam" id="PF07980"/>
    </source>
</evidence>
<feature type="signal peptide" evidence="6">
    <location>
        <begin position="1"/>
        <end position="23"/>
    </location>
</feature>
<dbReference type="Gene3D" id="1.25.40.390">
    <property type="match status" value="1"/>
</dbReference>
<dbReference type="SUPFAM" id="SSF48452">
    <property type="entry name" value="TPR-like"/>
    <property type="match status" value="1"/>
</dbReference>
<comment type="similarity">
    <text evidence="2">Belongs to the SusD family.</text>
</comment>
<dbReference type="PROSITE" id="PS51257">
    <property type="entry name" value="PROKAR_LIPOPROTEIN"/>
    <property type="match status" value="1"/>
</dbReference>
<feature type="chain" id="PRO_5046976024" evidence="6">
    <location>
        <begin position="24"/>
        <end position="519"/>
    </location>
</feature>
<evidence type="ECO:0000313" key="8">
    <source>
        <dbReference type="EMBL" id="MBO1363963.1"/>
    </source>
</evidence>
<dbReference type="InterPro" id="IPR011990">
    <property type="entry name" value="TPR-like_helical_dom_sf"/>
</dbReference>
<evidence type="ECO:0000256" key="2">
    <source>
        <dbReference type="ARBA" id="ARBA00006275"/>
    </source>
</evidence>